<accession>A0A6B0Y1L6</accession>
<sequence>MKGLDTLLKATPRRSHETGKKRRSGKVWNARTRGQVAWLNHLRRNVGRGLPMQAWTVERTNAGMETRQPHCTRTASHKSRTSRQSSVRKRVAVDFMPSAATSRMELSGTSALDPLLAQRARRSIPVSQQRSMPVADRADGEPDLISEMLDFFALAERLKTELRHSWLSDGRQESVAEHCWMMALMAFVIAPHLEHKVDLPHALLLILVHDLAEAKVGDIPSFEVSKRKNAKAGAEARAMAEIAAMFSDSTGRVISDLWHEFEASETREARFARALDHLEVQFQHNLAAIETWEPVEHDLVYTKMIQPTAHDAMLRRLAAAMRDSAEDKLAEAGVDVVALRERLGFQPPPDAGCSRRKRPGPDARTVH</sequence>
<reference evidence="5" key="1">
    <citation type="submission" date="2019-09" db="EMBL/GenBank/DDBJ databases">
        <title>Characterisation of the sponge microbiome using genome-centric metagenomics.</title>
        <authorList>
            <person name="Engelberts J.P."/>
            <person name="Robbins S.J."/>
            <person name="De Goeij J.M."/>
            <person name="Aranda M."/>
            <person name="Bell S.C."/>
            <person name="Webster N.S."/>
        </authorList>
    </citation>
    <scope>NUCLEOTIDE SEQUENCE</scope>
    <source>
        <strain evidence="5">SB0664_bin_43</strain>
    </source>
</reference>
<dbReference type="GO" id="GO:0046872">
    <property type="term" value="F:metal ion binding"/>
    <property type="evidence" value="ECO:0007669"/>
    <property type="project" value="UniProtKB-KW"/>
</dbReference>
<dbReference type="InterPro" id="IPR006674">
    <property type="entry name" value="HD_domain"/>
</dbReference>
<feature type="region of interest" description="Disordered" evidence="3">
    <location>
        <begin position="1"/>
        <end position="27"/>
    </location>
</feature>
<evidence type="ECO:0000256" key="2">
    <source>
        <dbReference type="ARBA" id="ARBA00022801"/>
    </source>
</evidence>
<feature type="domain" description="HD" evidence="4">
    <location>
        <begin position="155"/>
        <end position="299"/>
    </location>
</feature>
<feature type="region of interest" description="Disordered" evidence="3">
    <location>
        <begin position="64"/>
        <end position="89"/>
    </location>
</feature>
<evidence type="ECO:0000313" key="5">
    <source>
        <dbReference type="EMBL" id="MXY32936.1"/>
    </source>
</evidence>
<proteinExistence type="predicted"/>
<dbReference type="Pfam" id="PF13023">
    <property type="entry name" value="HD_3"/>
    <property type="match status" value="1"/>
</dbReference>
<evidence type="ECO:0000259" key="4">
    <source>
        <dbReference type="Pfam" id="PF13023"/>
    </source>
</evidence>
<gene>
    <name evidence="5" type="ORF">F4Y60_02365</name>
</gene>
<dbReference type="EMBL" id="VXRY01000093">
    <property type="protein sequence ID" value="MXY32936.1"/>
    <property type="molecule type" value="Genomic_DNA"/>
</dbReference>
<dbReference type="Gene3D" id="1.10.3210.10">
    <property type="entry name" value="Hypothetical protein af1432"/>
    <property type="match status" value="1"/>
</dbReference>
<dbReference type="GO" id="GO:0005737">
    <property type="term" value="C:cytoplasm"/>
    <property type="evidence" value="ECO:0007669"/>
    <property type="project" value="TreeGrafter"/>
</dbReference>
<dbReference type="PANTHER" id="PTHR11845:SF13">
    <property type="entry name" value="5'-DEOXYNUCLEOTIDASE HDDC2"/>
    <property type="match status" value="1"/>
</dbReference>
<keyword evidence="1" id="KW-0479">Metal-binding</keyword>
<dbReference type="AlphaFoldDB" id="A0A6B0Y1L6"/>
<organism evidence="5">
    <name type="scientific">Boseongicola sp. SB0664_bin_43</name>
    <dbReference type="NCBI Taxonomy" id="2604844"/>
    <lineage>
        <taxon>Bacteria</taxon>
        <taxon>Pseudomonadati</taxon>
        <taxon>Pseudomonadota</taxon>
        <taxon>Alphaproteobacteria</taxon>
        <taxon>Rhodobacterales</taxon>
        <taxon>Paracoccaceae</taxon>
        <taxon>Boseongicola</taxon>
    </lineage>
</organism>
<dbReference type="GO" id="GO:0002953">
    <property type="term" value="F:5'-deoxynucleotidase activity"/>
    <property type="evidence" value="ECO:0007669"/>
    <property type="project" value="InterPro"/>
</dbReference>
<keyword evidence="2" id="KW-0378">Hydrolase</keyword>
<dbReference type="PANTHER" id="PTHR11845">
    <property type="entry name" value="5'-DEOXYNUCLEOTIDASE HDDC2"/>
    <property type="match status" value="1"/>
</dbReference>
<comment type="caution">
    <text evidence="5">The sequence shown here is derived from an EMBL/GenBank/DDBJ whole genome shotgun (WGS) entry which is preliminary data.</text>
</comment>
<protein>
    <submittedName>
        <fullName evidence="5">HD domain-containing protein</fullName>
    </submittedName>
</protein>
<feature type="compositionally biased region" description="Basic residues" evidence="3">
    <location>
        <begin position="75"/>
        <end position="89"/>
    </location>
</feature>
<feature type="region of interest" description="Disordered" evidence="3">
    <location>
        <begin position="347"/>
        <end position="367"/>
    </location>
</feature>
<dbReference type="SUPFAM" id="SSF109604">
    <property type="entry name" value="HD-domain/PDEase-like"/>
    <property type="match status" value="1"/>
</dbReference>
<evidence type="ECO:0000256" key="1">
    <source>
        <dbReference type="ARBA" id="ARBA00022723"/>
    </source>
</evidence>
<dbReference type="InterPro" id="IPR039356">
    <property type="entry name" value="YfbR/HDDC2"/>
</dbReference>
<evidence type="ECO:0000256" key="3">
    <source>
        <dbReference type="SAM" id="MobiDB-lite"/>
    </source>
</evidence>
<name>A0A6B0Y1L6_9RHOB</name>